<dbReference type="SUPFAM" id="SSF158472">
    <property type="entry name" value="HAMP domain-like"/>
    <property type="match status" value="1"/>
</dbReference>
<keyword evidence="7" id="KW-0418">Kinase</keyword>
<dbReference type="CDD" id="cd00082">
    <property type="entry name" value="HisKA"/>
    <property type="match status" value="1"/>
</dbReference>
<feature type="domain" description="Histidine kinase" evidence="12">
    <location>
        <begin position="292"/>
        <end position="510"/>
    </location>
</feature>
<evidence type="ECO:0000259" key="12">
    <source>
        <dbReference type="PROSITE" id="PS50109"/>
    </source>
</evidence>
<feature type="domain" description="HAMP" evidence="13">
    <location>
        <begin position="216"/>
        <end position="264"/>
    </location>
</feature>
<comment type="catalytic activity">
    <reaction evidence="1">
        <text>ATP + protein L-histidine = ADP + protein N-phospho-L-histidine.</text>
        <dbReference type="EC" id="2.7.13.3"/>
    </reaction>
</comment>
<dbReference type="SMART" id="SM00304">
    <property type="entry name" value="HAMP"/>
    <property type="match status" value="1"/>
</dbReference>
<dbReference type="InterPro" id="IPR036890">
    <property type="entry name" value="HATPase_C_sf"/>
</dbReference>
<evidence type="ECO:0000256" key="3">
    <source>
        <dbReference type="ARBA" id="ARBA00012438"/>
    </source>
</evidence>
<feature type="region of interest" description="Disordered" evidence="10">
    <location>
        <begin position="515"/>
        <end position="537"/>
    </location>
</feature>
<dbReference type="GO" id="GO:0005524">
    <property type="term" value="F:ATP binding"/>
    <property type="evidence" value="ECO:0007669"/>
    <property type="project" value="UniProtKB-KW"/>
</dbReference>
<reference evidence="14 15" key="1">
    <citation type="submission" date="2019-02" db="EMBL/GenBank/DDBJ databases">
        <title>Deep-cultivation of Planctomycetes and their phenomic and genomic characterization uncovers novel biology.</title>
        <authorList>
            <person name="Wiegand S."/>
            <person name="Jogler M."/>
            <person name="Boedeker C."/>
            <person name="Pinto D."/>
            <person name="Vollmers J."/>
            <person name="Rivas-Marin E."/>
            <person name="Kohn T."/>
            <person name="Peeters S.H."/>
            <person name="Heuer A."/>
            <person name="Rast P."/>
            <person name="Oberbeckmann S."/>
            <person name="Bunk B."/>
            <person name="Jeske O."/>
            <person name="Meyerdierks A."/>
            <person name="Storesund J.E."/>
            <person name="Kallscheuer N."/>
            <person name="Luecker S."/>
            <person name="Lage O.M."/>
            <person name="Pohl T."/>
            <person name="Merkel B.J."/>
            <person name="Hornburger P."/>
            <person name="Mueller R.-W."/>
            <person name="Bruemmer F."/>
            <person name="Labrenz M."/>
            <person name="Spormann A.M."/>
            <person name="Op den Camp H."/>
            <person name="Overmann J."/>
            <person name="Amann R."/>
            <person name="Jetten M.S.M."/>
            <person name="Mascher T."/>
            <person name="Medema M.H."/>
            <person name="Devos D.P."/>
            <person name="Kaster A.-K."/>
            <person name="Ovreas L."/>
            <person name="Rohde M."/>
            <person name="Galperin M.Y."/>
            <person name="Jogler C."/>
        </authorList>
    </citation>
    <scope>NUCLEOTIDE SEQUENCE [LARGE SCALE GENOMIC DNA]</scope>
    <source>
        <strain evidence="14 15">ETA_A1</strain>
    </source>
</reference>
<feature type="transmembrane region" description="Helical" evidence="11">
    <location>
        <begin position="12"/>
        <end position="37"/>
    </location>
</feature>
<dbReference type="EMBL" id="CP036273">
    <property type="protein sequence ID" value="QDU21179.1"/>
    <property type="molecule type" value="Genomic_DNA"/>
</dbReference>
<name>A0A517XUJ3_9BACT</name>
<dbReference type="InterPro" id="IPR003661">
    <property type="entry name" value="HisK_dim/P_dom"/>
</dbReference>
<comment type="subcellular location">
    <subcellularLocation>
        <location evidence="2">Membrane</location>
    </subcellularLocation>
</comment>
<keyword evidence="15" id="KW-1185">Reference proteome</keyword>
<evidence type="ECO:0000259" key="13">
    <source>
        <dbReference type="PROSITE" id="PS50885"/>
    </source>
</evidence>
<dbReference type="PROSITE" id="PS50109">
    <property type="entry name" value="HIS_KIN"/>
    <property type="match status" value="1"/>
</dbReference>
<evidence type="ECO:0000256" key="8">
    <source>
        <dbReference type="ARBA" id="ARBA00022840"/>
    </source>
</evidence>
<dbReference type="PRINTS" id="PR00344">
    <property type="entry name" value="BCTRLSENSOR"/>
</dbReference>
<evidence type="ECO:0000256" key="6">
    <source>
        <dbReference type="ARBA" id="ARBA00022741"/>
    </source>
</evidence>
<evidence type="ECO:0000256" key="9">
    <source>
        <dbReference type="ARBA" id="ARBA00023012"/>
    </source>
</evidence>
<dbReference type="CDD" id="cd06225">
    <property type="entry name" value="HAMP"/>
    <property type="match status" value="1"/>
</dbReference>
<keyword evidence="9" id="KW-0902">Two-component regulatory system</keyword>
<evidence type="ECO:0000313" key="14">
    <source>
        <dbReference type="EMBL" id="QDU21179.1"/>
    </source>
</evidence>
<evidence type="ECO:0000256" key="5">
    <source>
        <dbReference type="ARBA" id="ARBA00022679"/>
    </source>
</evidence>
<dbReference type="CDD" id="cd00075">
    <property type="entry name" value="HATPase"/>
    <property type="match status" value="1"/>
</dbReference>
<keyword evidence="11" id="KW-0812">Transmembrane</keyword>
<protein>
    <recommendedName>
        <fullName evidence="3">histidine kinase</fullName>
        <ecNumber evidence="3">2.7.13.3</ecNumber>
    </recommendedName>
</protein>
<organism evidence="14 15">
    <name type="scientific">Urbifossiella limnaea</name>
    <dbReference type="NCBI Taxonomy" id="2528023"/>
    <lineage>
        <taxon>Bacteria</taxon>
        <taxon>Pseudomonadati</taxon>
        <taxon>Planctomycetota</taxon>
        <taxon>Planctomycetia</taxon>
        <taxon>Gemmatales</taxon>
        <taxon>Gemmataceae</taxon>
        <taxon>Urbifossiella</taxon>
    </lineage>
</organism>
<keyword evidence="4" id="KW-0597">Phosphoprotein</keyword>
<dbReference type="InterPro" id="IPR003594">
    <property type="entry name" value="HATPase_dom"/>
</dbReference>
<evidence type="ECO:0000313" key="15">
    <source>
        <dbReference type="Proteomes" id="UP000319576"/>
    </source>
</evidence>
<dbReference type="InterPro" id="IPR003660">
    <property type="entry name" value="HAMP_dom"/>
</dbReference>
<gene>
    <name evidence="14" type="primary">zraS_5</name>
    <name evidence="14" type="ORF">ETAA1_31440</name>
</gene>
<evidence type="ECO:0000256" key="2">
    <source>
        <dbReference type="ARBA" id="ARBA00004370"/>
    </source>
</evidence>
<dbReference type="InterPro" id="IPR036097">
    <property type="entry name" value="HisK_dim/P_sf"/>
</dbReference>
<dbReference type="RefSeq" id="WP_202920918.1">
    <property type="nucleotide sequence ID" value="NZ_CP036273.1"/>
</dbReference>
<evidence type="ECO:0000256" key="1">
    <source>
        <dbReference type="ARBA" id="ARBA00000085"/>
    </source>
</evidence>
<dbReference type="InterPro" id="IPR005467">
    <property type="entry name" value="His_kinase_dom"/>
</dbReference>
<keyword evidence="5 14" id="KW-0808">Transferase</keyword>
<dbReference type="InterPro" id="IPR004358">
    <property type="entry name" value="Sig_transdc_His_kin-like_C"/>
</dbReference>
<dbReference type="SUPFAM" id="SSF47384">
    <property type="entry name" value="Homodimeric domain of signal transducing histidine kinase"/>
    <property type="match status" value="1"/>
</dbReference>
<dbReference type="KEGG" id="uli:ETAA1_31440"/>
<dbReference type="Pfam" id="PF00512">
    <property type="entry name" value="HisKA"/>
    <property type="match status" value="1"/>
</dbReference>
<dbReference type="GO" id="GO:0016020">
    <property type="term" value="C:membrane"/>
    <property type="evidence" value="ECO:0007669"/>
    <property type="project" value="UniProtKB-SubCell"/>
</dbReference>
<dbReference type="SMART" id="SM00387">
    <property type="entry name" value="HATPase_c"/>
    <property type="match status" value="1"/>
</dbReference>
<evidence type="ECO:0000256" key="4">
    <source>
        <dbReference type="ARBA" id="ARBA00022553"/>
    </source>
</evidence>
<dbReference type="Gene3D" id="6.10.340.10">
    <property type="match status" value="1"/>
</dbReference>
<evidence type="ECO:0000256" key="11">
    <source>
        <dbReference type="SAM" id="Phobius"/>
    </source>
</evidence>
<dbReference type="Gene3D" id="1.10.287.130">
    <property type="match status" value="1"/>
</dbReference>
<evidence type="ECO:0000256" key="7">
    <source>
        <dbReference type="ARBA" id="ARBA00022777"/>
    </source>
</evidence>
<dbReference type="SUPFAM" id="SSF55874">
    <property type="entry name" value="ATPase domain of HSP90 chaperone/DNA topoisomerase II/histidine kinase"/>
    <property type="match status" value="1"/>
</dbReference>
<dbReference type="EC" id="2.7.13.3" evidence="3"/>
<keyword evidence="6" id="KW-0547">Nucleotide-binding</keyword>
<dbReference type="GO" id="GO:0000155">
    <property type="term" value="F:phosphorelay sensor kinase activity"/>
    <property type="evidence" value="ECO:0007669"/>
    <property type="project" value="InterPro"/>
</dbReference>
<keyword evidence="11" id="KW-0472">Membrane</keyword>
<dbReference type="PANTHER" id="PTHR43065">
    <property type="entry name" value="SENSOR HISTIDINE KINASE"/>
    <property type="match status" value="1"/>
</dbReference>
<sequence length="537" mass="58403">MARPRRLRHKLMLGLALVVGSVGLLLGGTLYGLTAYLRTVRVTERKLCELENISVVLVHLTGLQPAQFSDPATEHRELSGQVERATILSGVYRTELKLTQSLGLDPEGGEDETTLLDRFDAALGKLTAALKRVSGTRAGDEVLKSVREDPDVREAYDEANLLGQNIRHAIVGDIGRSIRESNSTIRRSLWVVGFSTLQMLIIVAALMVYFREWFYTPIRELQAGVQRVHAQDFTHPIVLTTRDELQELATEFNAMTARLGAVHRDLVQQVNDRSRQLVRSERMVSVGFLAAGVAHEINNPLASILFCSEALERRLADAVAHAPPADAEVLTRYLKMIQQEALRCKEITQKLLDFSRTGERKREATDIAGLVRGVLEVARHLPNCRGKAITFDPQGYVVAPVNAQDLKSVILNLVVNALDSMDETGALAIHLGTADGAAVLSFADTGCGMTEETLQNIFEPFYTRSRTGKGTGLGLFISHQIVDQHGGQIQATSAGPGKGSTFTVRIPLADAGDVTAPGVPGESDPAAILPFPGKRAA</sequence>
<dbReference type="Pfam" id="PF02518">
    <property type="entry name" value="HATPase_c"/>
    <property type="match status" value="1"/>
</dbReference>
<dbReference type="Proteomes" id="UP000319576">
    <property type="component" value="Chromosome"/>
</dbReference>
<dbReference type="PANTHER" id="PTHR43065:SF46">
    <property type="entry name" value="C4-DICARBOXYLATE TRANSPORT SENSOR PROTEIN DCTB"/>
    <property type="match status" value="1"/>
</dbReference>
<accession>A0A517XUJ3</accession>
<keyword evidence="8" id="KW-0067">ATP-binding</keyword>
<dbReference type="SMART" id="SM00388">
    <property type="entry name" value="HisKA"/>
    <property type="match status" value="1"/>
</dbReference>
<dbReference type="Gene3D" id="3.30.565.10">
    <property type="entry name" value="Histidine kinase-like ATPase, C-terminal domain"/>
    <property type="match status" value="1"/>
</dbReference>
<keyword evidence="11" id="KW-1133">Transmembrane helix</keyword>
<evidence type="ECO:0000256" key="10">
    <source>
        <dbReference type="SAM" id="MobiDB-lite"/>
    </source>
</evidence>
<dbReference type="PROSITE" id="PS50885">
    <property type="entry name" value="HAMP"/>
    <property type="match status" value="1"/>
</dbReference>
<feature type="transmembrane region" description="Helical" evidence="11">
    <location>
        <begin position="189"/>
        <end position="210"/>
    </location>
</feature>
<dbReference type="Pfam" id="PF00672">
    <property type="entry name" value="HAMP"/>
    <property type="match status" value="1"/>
</dbReference>
<proteinExistence type="predicted"/>
<dbReference type="AlphaFoldDB" id="A0A517XUJ3"/>